<dbReference type="Gene3D" id="3.30.160.250">
    <property type="match status" value="1"/>
</dbReference>
<gene>
    <name evidence="1" type="ORF">A3F23_03315</name>
</gene>
<dbReference type="Proteomes" id="UP000177723">
    <property type="component" value="Unassembled WGS sequence"/>
</dbReference>
<comment type="caution">
    <text evidence="1">The sequence shown here is derived from an EMBL/GenBank/DDBJ whole genome shotgun (WGS) entry which is preliminary data.</text>
</comment>
<dbReference type="AlphaFoldDB" id="A0A1F5WQW3"/>
<dbReference type="EMBL" id="MFHT01000007">
    <property type="protein sequence ID" value="OGF77994.1"/>
    <property type="molecule type" value="Genomic_DNA"/>
</dbReference>
<accession>A0A1F5WQW3</accession>
<sequence length="83" mass="9402">MIKSDKQRKISLSSLAVEFDREEDNRWIAEIPKLPGVMAYGSTKREALRRVYAVALRTLADQVEHGNLVAPISRLFGYGVGRR</sequence>
<dbReference type="SUPFAM" id="SSF143100">
    <property type="entry name" value="TTHA1013/TTHA0281-like"/>
    <property type="match status" value="1"/>
</dbReference>
<evidence type="ECO:0008006" key="3">
    <source>
        <dbReference type="Google" id="ProtNLM"/>
    </source>
</evidence>
<protein>
    <recommendedName>
        <fullName evidence="3">HicB-like antitoxin of toxin-antitoxin system domain-containing protein</fullName>
    </recommendedName>
</protein>
<name>A0A1F5WQW3_9BACT</name>
<proteinExistence type="predicted"/>
<reference evidence="1 2" key="1">
    <citation type="journal article" date="2016" name="Nat. Commun.">
        <title>Thousands of microbial genomes shed light on interconnected biogeochemical processes in an aquifer system.</title>
        <authorList>
            <person name="Anantharaman K."/>
            <person name="Brown C.T."/>
            <person name="Hug L.A."/>
            <person name="Sharon I."/>
            <person name="Castelle C.J."/>
            <person name="Probst A.J."/>
            <person name="Thomas B.C."/>
            <person name="Singh A."/>
            <person name="Wilkins M.J."/>
            <person name="Karaoz U."/>
            <person name="Brodie E.L."/>
            <person name="Williams K.H."/>
            <person name="Hubbard S.S."/>
            <person name="Banfield J.F."/>
        </authorList>
    </citation>
    <scope>NUCLEOTIDE SEQUENCE [LARGE SCALE GENOMIC DNA]</scope>
</reference>
<dbReference type="InterPro" id="IPR035069">
    <property type="entry name" value="TTHA1013/TTHA0281-like"/>
</dbReference>
<organism evidence="1 2">
    <name type="scientific">Candidatus Giovannonibacteria bacterium RIFCSPHIGHO2_12_FULL_43_15</name>
    <dbReference type="NCBI Taxonomy" id="1798341"/>
    <lineage>
        <taxon>Bacteria</taxon>
        <taxon>Candidatus Giovannoniibacteriota</taxon>
    </lineage>
</organism>
<evidence type="ECO:0000313" key="1">
    <source>
        <dbReference type="EMBL" id="OGF77994.1"/>
    </source>
</evidence>
<evidence type="ECO:0000313" key="2">
    <source>
        <dbReference type="Proteomes" id="UP000177723"/>
    </source>
</evidence>